<evidence type="ECO:0000313" key="1">
    <source>
        <dbReference type="EMBL" id="ELZ16586.1"/>
    </source>
</evidence>
<reference evidence="1 2" key="1">
    <citation type="journal article" date="2014" name="PLoS Genet.">
        <title>Phylogenetically driven sequencing of extremely halophilic archaea reveals strategies for static and dynamic osmo-response.</title>
        <authorList>
            <person name="Becker E.A."/>
            <person name="Seitzer P.M."/>
            <person name="Tritt A."/>
            <person name="Larsen D."/>
            <person name="Krusor M."/>
            <person name="Yao A.I."/>
            <person name="Wu D."/>
            <person name="Madern D."/>
            <person name="Eisen J.A."/>
            <person name="Darling A.E."/>
            <person name="Facciotti M.T."/>
        </authorList>
    </citation>
    <scope>NUCLEOTIDE SEQUENCE [LARGE SCALE GENOMIC DNA]</scope>
    <source>
        <strain evidence="1 2">JCM 13563</strain>
    </source>
</reference>
<dbReference type="InterPro" id="IPR016891">
    <property type="entry name" value="DUF2321"/>
</dbReference>
<sequence length="233" mass="27060">MEDMFDFDESTEPDYEISSDYCPDCGGKVLTECRNCQSNIQIEYNGPPYPNLTHIPDFCDSCGESYPWVDPVESEKQREGDFIEIDDTDIDGHFYPELVYEINLCYRVKADQAVLVLNRKLIENLIVDILRSVFSMDEIKLFYDIDNNRTHRLSKLIDNMKSRRSEIEKYGPSLDEDFFRAVDDLKYRGDASAHTIEDNPSQEDLESKSELATDVAKILFRLRTEAKTAHRTH</sequence>
<proteinExistence type="predicted"/>
<evidence type="ECO:0008006" key="3">
    <source>
        <dbReference type="Google" id="ProtNLM"/>
    </source>
</evidence>
<dbReference type="AlphaFoldDB" id="M0BZZ7"/>
<comment type="caution">
    <text evidence="1">The sequence shown here is derived from an EMBL/GenBank/DDBJ whole genome shotgun (WGS) entry which is preliminary data.</text>
</comment>
<organism evidence="1 2">
    <name type="scientific">Natrinema limicola JCM 13563</name>
    <dbReference type="NCBI Taxonomy" id="1230457"/>
    <lineage>
        <taxon>Archaea</taxon>
        <taxon>Methanobacteriati</taxon>
        <taxon>Methanobacteriota</taxon>
        <taxon>Stenosarchaea group</taxon>
        <taxon>Halobacteria</taxon>
        <taxon>Halobacteriales</taxon>
        <taxon>Natrialbaceae</taxon>
        <taxon>Natrinema</taxon>
    </lineage>
</organism>
<protein>
    <recommendedName>
        <fullName evidence="3">DUF4145 domain-containing protein</fullName>
    </recommendedName>
</protein>
<dbReference type="Pfam" id="PF10083">
    <property type="entry name" value="DUF2321"/>
    <property type="match status" value="1"/>
</dbReference>
<gene>
    <name evidence="1" type="ORF">C476_17012</name>
</gene>
<keyword evidence="2" id="KW-1185">Reference proteome</keyword>
<dbReference type="EMBL" id="AOIT01000080">
    <property type="protein sequence ID" value="ELZ16586.1"/>
    <property type="molecule type" value="Genomic_DNA"/>
</dbReference>
<accession>M0BZZ7</accession>
<dbReference type="eggNOG" id="arCOG12645">
    <property type="taxonomic scope" value="Archaea"/>
</dbReference>
<dbReference type="Proteomes" id="UP000011615">
    <property type="component" value="Unassembled WGS sequence"/>
</dbReference>
<name>M0BZZ7_9EURY</name>
<evidence type="ECO:0000313" key="2">
    <source>
        <dbReference type="Proteomes" id="UP000011615"/>
    </source>
</evidence>